<protein>
    <submittedName>
        <fullName evidence="4">Arylsulfatase</fullName>
    </submittedName>
</protein>
<dbReference type="Pfam" id="PF00884">
    <property type="entry name" value="Sulfatase"/>
    <property type="match status" value="1"/>
</dbReference>
<dbReference type="EMBL" id="PXXK01000591">
    <property type="protein sequence ID" value="RFN43342.1"/>
    <property type="molecule type" value="Genomic_DNA"/>
</dbReference>
<evidence type="ECO:0000256" key="1">
    <source>
        <dbReference type="ARBA" id="ARBA00008779"/>
    </source>
</evidence>
<feature type="domain" description="Sulfatase N-terminal" evidence="3">
    <location>
        <begin position="31"/>
        <end position="356"/>
    </location>
</feature>
<organism evidence="4 5">
    <name type="scientific">Fusarium flagelliforme</name>
    <dbReference type="NCBI Taxonomy" id="2675880"/>
    <lineage>
        <taxon>Eukaryota</taxon>
        <taxon>Fungi</taxon>
        <taxon>Dikarya</taxon>
        <taxon>Ascomycota</taxon>
        <taxon>Pezizomycotina</taxon>
        <taxon>Sordariomycetes</taxon>
        <taxon>Hypocreomycetidae</taxon>
        <taxon>Hypocreales</taxon>
        <taxon>Nectriaceae</taxon>
        <taxon>Fusarium</taxon>
        <taxon>Fusarium incarnatum-equiseti species complex</taxon>
    </lineage>
</organism>
<comment type="similarity">
    <text evidence="1">Belongs to the sulfatase family.</text>
</comment>
<evidence type="ECO:0000256" key="2">
    <source>
        <dbReference type="SAM" id="SignalP"/>
    </source>
</evidence>
<feature type="chain" id="PRO_5017231678" evidence="2">
    <location>
        <begin position="20"/>
        <end position="603"/>
    </location>
</feature>
<evidence type="ECO:0000259" key="3">
    <source>
        <dbReference type="Pfam" id="PF00884"/>
    </source>
</evidence>
<dbReference type="CDD" id="cd16147">
    <property type="entry name" value="G6S"/>
    <property type="match status" value="1"/>
</dbReference>
<feature type="signal peptide" evidence="2">
    <location>
        <begin position="1"/>
        <end position="19"/>
    </location>
</feature>
<dbReference type="SUPFAM" id="SSF53649">
    <property type="entry name" value="Alkaline phosphatase-like"/>
    <property type="match status" value="1"/>
</dbReference>
<dbReference type="AlphaFoldDB" id="A0A395M626"/>
<dbReference type="PANTHER" id="PTHR43108">
    <property type="entry name" value="N-ACETYLGLUCOSAMINE-6-SULFATASE FAMILY MEMBER"/>
    <property type="match status" value="1"/>
</dbReference>
<evidence type="ECO:0000313" key="5">
    <source>
        <dbReference type="Proteomes" id="UP000265631"/>
    </source>
</evidence>
<sequence length="603" mass="68685">MHWTQLFFSYLVSFDVVLAKDNHGPKTKGKPNIVFIFTDDQDLHLDSIKYQKALQSELIAKGTSFSNHYVTTAQCCPSRASLLRGQASHNTNITHVEAPGGNYAKWVVAGEDNDYLPLWMSKAGYRNEYLGKLLNGVDIKNYSPAPKHWDHVDTLLEPYLTLYNTVVMSKDGEKPVHYPGWHQTDDKPFMLTIAPTAPHDESMNGGYPVPEQRHMDQYTTIKAPRTPNYNPKDDVQQAQMPSYIKDIKYLNASQQASGDVHYRARIQALLGVDEIVEDVVKKLTEKGILDNTYIVYTSDNGYHIGQHRVLGGKSMPYREDTNMPFYVRGPGIKAGATSKLPGTHFDLAPTFLEIAGLPKKDWPPFFDGSSLLDHWKNPSKPADKHSDSREIINVEFWGYSITEAVPYTSFNTDNSYKTLRIVTEGNSWLYSQWCTDDEEMYDTTVDPWELKNLAAPIYATKSSERVRTRLNALLMVTKSCAGDSCRNPWMYLQPKGKTINNLKEALDPKYDEFFKGIPKVRFEECIQYQSTINEAPYYPASSISLGSDYRKSTDNFVSVKIKELRIKSNDPFASTEAQRNASYKELSKSERYPGRRFYISNFL</sequence>
<gene>
    <name evidence="4" type="ORF">FIE12Z_12432</name>
</gene>
<dbReference type="GO" id="GO:0005539">
    <property type="term" value="F:glycosaminoglycan binding"/>
    <property type="evidence" value="ECO:0007669"/>
    <property type="project" value="TreeGrafter"/>
</dbReference>
<dbReference type="Proteomes" id="UP000265631">
    <property type="component" value="Unassembled WGS sequence"/>
</dbReference>
<reference evidence="4 5" key="1">
    <citation type="journal article" date="2018" name="PLoS Pathog.">
        <title>Evolution of structural diversity of trichothecenes, a family of toxins produced by plant pathogenic and entomopathogenic fungi.</title>
        <authorList>
            <person name="Proctor R.H."/>
            <person name="McCormick S.P."/>
            <person name="Kim H.S."/>
            <person name="Cardoza R.E."/>
            <person name="Stanley A.M."/>
            <person name="Lindo L."/>
            <person name="Kelly A."/>
            <person name="Brown D.W."/>
            <person name="Lee T."/>
            <person name="Vaughan M.M."/>
            <person name="Alexander N.J."/>
            <person name="Busman M."/>
            <person name="Gutierrez S."/>
        </authorList>
    </citation>
    <scope>NUCLEOTIDE SEQUENCE [LARGE SCALE GENOMIC DNA]</scope>
    <source>
        <strain evidence="4 5">NRRL 13405</strain>
    </source>
</reference>
<dbReference type="PANTHER" id="PTHR43108:SF8">
    <property type="entry name" value="SD21168P"/>
    <property type="match status" value="1"/>
</dbReference>
<dbReference type="GO" id="GO:0008449">
    <property type="term" value="F:N-acetylglucosamine-6-sulfatase activity"/>
    <property type="evidence" value="ECO:0007669"/>
    <property type="project" value="TreeGrafter"/>
</dbReference>
<comment type="caution">
    <text evidence="4">The sequence shown here is derived from an EMBL/GenBank/DDBJ whole genome shotgun (WGS) entry which is preliminary data.</text>
</comment>
<dbReference type="Gene3D" id="3.40.720.10">
    <property type="entry name" value="Alkaline Phosphatase, subunit A"/>
    <property type="match status" value="1"/>
</dbReference>
<dbReference type="InterPro" id="IPR017850">
    <property type="entry name" value="Alkaline_phosphatase_core_sf"/>
</dbReference>
<accession>A0A395M626</accession>
<name>A0A395M626_9HYPO</name>
<dbReference type="InterPro" id="IPR000917">
    <property type="entry name" value="Sulfatase_N"/>
</dbReference>
<dbReference type="STRING" id="2594813.A0A395M626"/>
<keyword evidence="5" id="KW-1185">Reference proteome</keyword>
<evidence type="ECO:0000313" key="4">
    <source>
        <dbReference type="EMBL" id="RFN43342.1"/>
    </source>
</evidence>
<keyword evidence="2" id="KW-0732">Signal</keyword>
<proteinExistence type="inferred from homology"/>